<evidence type="ECO:0000256" key="9">
    <source>
        <dbReference type="RuleBase" id="RU364122"/>
    </source>
</evidence>
<evidence type="ECO:0000313" key="10">
    <source>
        <dbReference type="Proteomes" id="UP000515154"/>
    </source>
</evidence>
<dbReference type="GO" id="GO:0016020">
    <property type="term" value="C:membrane"/>
    <property type="evidence" value="ECO:0007669"/>
    <property type="project" value="UniProtKB-SubCell"/>
</dbReference>
<evidence type="ECO:0000256" key="6">
    <source>
        <dbReference type="ARBA" id="ARBA00022989"/>
    </source>
</evidence>
<keyword evidence="7 9" id="KW-0472">Membrane</keyword>
<evidence type="ECO:0000256" key="3">
    <source>
        <dbReference type="ARBA" id="ARBA00022679"/>
    </source>
</evidence>
<evidence type="ECO:0000256" key="1">
    <source>
        <dbReference type="ARBA" id="ARBA00004606"/>
    </source>
</evidence>
<evidence type="ECO:0000256" key="4">
    <source>
        <dbReference type="ARBA" id="ARBA00022692"/>
    </source>
</evidence>
<evidence type="ECO:0000256" key="5">
    <source>
        <dbReference type="ARBA" id="ARBA00022968"/>
    </source>
</evidence>
<accession>A0A6P7SM85</accession>
<comment type="subcellular location">
    <subcellularLocation>
        <location evidence="1 9">Membrane</location>
        <topology evidence="1 9">Single-pass type II membrane protein</topology>
    </subcellularLocation>
</comment>
<organism evidence="10 11">
    <name type="scientific">Octopus sinensis</name>
    <name type="common">East Asian common octopus</name>
    <dbReference type="NCBI Taxonomy" id="2607531"/>
    <lineage>
        <taxon>Eukaryota</taxon>
        <taxon>Metazoa</taxon>
        <taxon>Spiralia</taxon>
        <taxon>Lophotrochozoa</taxon>
        <taxon>Mollusca</taxon>
        <taxon>Cephalopoda</taxon>
        <taxon>Coleoidea</taxon>
        <taxon>Octopodiformes</taxon>
        <taxon>Octopoda</taxon>
        <taxon>Incirrata</taxon>
        <taxon>Octopodidae</taxon>
        <taxon>Octopus</taxon>
    </lineage>
</organism>
<dbReference type="InterPro" id="IPR027417">
    <property type="entry name" value="P-loop_NTPase"/>
</dbReference>
<dbReference type="GO" id="GO:0017095">
    <property type="term" value="F:heparan sulfate 6-sulfotransferase activity"/>
    <property type="evidence" value="ECO:0007669"/>
    <property type="project" value="TreeGrafter"/>
</dbReference>
<feature type="transmembrane region" description="Helical" evidence="9">
    <location>
        <begin position="14"/>
        <end position="32"/>
    </location>
</feature>
<dbReference type="FunFam" id="3.40.50.300:FF:000347">
    <property type="entry name" value="Heparan-sulfate 6-O-sulfotransferase"/>
    <property type="match status" value="1"/>
</dbReference>
<dbReference type="AlphaFoldDB" id="A0A6P7SM85"/>
<evidence type="ECO:0000256" key="7">
    <source>
        <dbReference type="ARBA" id="ARBA00023136"/>
    </source>
</evidence>
<dbReference type="RefSeq" id="XP_029639374.1">
    <property type="nucleotide sequence ID" value="XM_029783514.2"/>
</dbReference>
<protein>
    <recommendedName>
        <fullName evidence="9">Heparan-sulfate 6-O-sulfotransferase</fullName>
        <ecNumber evidence="9">2.8.2.-</ecNumber>
    </recommendedName>
</protein>
<comment type="similarity">
    <text evidence="2 9">Belongs to the sulfotransferase 6 family.</text>
</comment>
<dbReference type="Proteomes" id="UP000515154">
    <property type="component" value="Linkage group LG7"/>
</dbReference>
<keyword evidence="10" id="KW-1185">Reference proteome</keyword>
<reference evidence="11" key="1">
    <citation type="submission" date="2025-08" db="UniProtKB">
        <authorList>
            <consortium name="RefSeq"/>
        </authorList>
    </citation>
    <scope>IDENTIFICATION</scope>
</reference>
<dbReference type="KEGG" id="osn:115214331"/>
<evidence type="ECO:0000313" key="11">
    <source>
        <dbReference type="RefSeq" id="XP_029639374.1"/>
    </source>
</evidence>
<dbReference type="PANTHER" id="PTHR12812:SF0">
    <property type="entry name" value="HEPARAN-SULFATE 6-O-SULFOTRANSFERASE"/>
    <property type="match status" value="1"/>
</dbReference>
<evidence type="ECO:0000256" key="8">
    <source>
        <dbReference type="ARBA" id="ARBA00023180"/>
    </source>
</evidence>
<comment type="function">
    <text evidence="9">6-O-sulfation enzyme which catalyzes the transfer of sulfate from 3'-phosphoadenosine 5'-phosphosulfate (PAPS) to position 6 of the N-sulfoglucosamine residue (GlcNS) of heparan sulfate.</text>
</comment>
<dbReference type="PANTHER" id="PTHR12812">
    <property type="entry name" value="HEPARAN SULFATE 6-O-SULFOTRANSFERASE 3"/>
    <property type="match status" value="1"/>
</dbReference>
<dbReference type="EC" id="2.8.2.-" evidence="9"/>
<name>A0A6P7SM85_9MOLL</name>
<dbReference type="InterPro" id="IPR010635">
    <property type="entry name" value="Heparan_SO4-6-sulfoTrfase"/>
</dbReference>
<proteinExistence type="inferred from homology"/>
<keyword evidence="8" id="KW-0325">Glycoprotein</keyword>
<dbReference type="Gene3D" id="3.40.50.300">
    <property type="entry name" value="P-loop containing nucleotide triphosphate hydrolases"/>
    <property type="match status" value="1"/>
</dbReference>
<dbReference type="InterPro" id="IPR005331">
    <property type="entry name" value="Sulfotransferase"/>
</dbReference>
<evidence type="ECO:0000256" key="2">
    <source>
        <dbReference type="ARBA" id="ARBA00010109"/>
    </source>
</evidence>
<keyword evidence="3 9" id="KW-0808">Transferase</keyword>
<keyword evidence="5 9" id="KW-0735">Signal-anchor</keyword>
<gene>
    <name evidence="11" type="primary">LOC115214331</name>
</gene>
<dbReference type="SUPFAM" id="SSF52540">
    <property type="entry name" value="P-loop containing nucleoside triphosphate hydrolases"/>
    <property type="match status" value="1"/>
</dbReference>
<keyword evidence="6 9" id="KW-1133">Transmembrane helix</keyword>
<comment type="catalytic activity">
    <reaction evidence="9">
        <text>alpha-D-glucosaminyl-[heparan sulfate](n) + 3'-phosphoadenylyl sulfate = 6-sulfo-alpha-D-glucosaminyl-[heparan sulfate](n) + adenosine 3',5'-bisphosphate + H(+)</text>
        <dbReference type="Rhea" id="RHEA:56604"/>
        <dbReference type="Rhea" id="RHEA-COMP:9830"/>
        <dbReference type="Rhea" id="RHEA-COMP:14621"/>
        <dbReference type="ChEBI" id="CHEBI:15378"/>
        <dbReference type="ChEBI" id="CHEBI:58339"/>
        <dbReference type="ChEBI" id="CHEBI:58343"/>
        <dbReference type="ChEBI" id="CHEBI:58388"/>
        <dbReference type="ChEBI" id="CHEBI:140604"/>
    </reaction>
</comment>
<keyword evidence="4 9" id="KW-0812">Transmembrane</keyword>
<dbReference type="Pfam" id="PF03567">
    <property type="entry name" value="Sulfotransfer_2"/>
    <property type="match status" value="1"/>
</dbReference>
<sequence>MNLIPNQPVKCRKLFFLTVCMVLFGVIVLGYFCPLGPSNFTPNRFFGAQTLILQQHSPPVALLHHIINNTVSNVDVSSDIIHLPLDTYNFSTSDLQRDFQLDMEKEDVIVFLHIQKTGGSTFGRHLVRNLVVDRPCECVHWRKRCNCLTQSHKNWLFSRFSTGWICGLHADWTELTECVEKALDKVEGSKRKRKYKYITFLRHPVHRYLSEWRHVFRGATWKSTNYRCNGNDATLEEVPFCYKGSNWRNVSLDSFLECPSNMAVNRQVRMLANLSKVNCYNRTEMSEKERNDIMLESAKENLLNMAFFGMTEFQLQSQKLFESTFHLNFHEDFEQYNYTRSNRVNLTWDQLVQITTLNKIDMIFYDFAKNLFFRRLEYLDKMNSRKSKRNRTGNNKEG</sequence>